<evidence type="ECO:0000313" key="1">
    <source>
        <dbReference type="EMBL" id="GER70435.1"/>
    </source>
</evidence>
<sequence>MFKDTVQKKLGETVIYKSGKRQKSVKPEKNYLLQAAKRTKGIRPVQQLSN</sequence>
<protein>
    <submittedName>
        <fullName evidence="1">Uncharacterized protein</fullName>
    </submittedName>
</protein>
<comment type="caution">
    <text evidence="1">The sequence shown here is derived from an EMBL/GenBank/DDBJ whole genome shotgun (WGS) entry which is preliminary data.</text>
</comment>
<dbReference type="EMBL" id="BKZQ01000020">
    <property type="protein sequence ID" value="GER70435.1"/>
    <property type="molecule type" value="Genomic_DNA"/>
</dbReference>
<gene>
    <name evidence="1" type="ORF">BpJC7_17380</name>
</gene>
<reference evidence="1 2" key="1">
    <citation type="submission" date="2019-09" db="EMBL/GenBank/DDBJ databases">
        <title>Draft genome sequence of Bacillus sp. JC-7.</title>
        <authorList>
            <person name="Tanaka N."/>
            <person name="Shiwa Y."/>
            <person name="Fujita N."/>
            <person name="Tanasupawat S."/>
        </authorList>
    </citation>
    <scope>NUCLEOTIDE SEQUENCE [LARGE SCALE GENOMIC DNA]</scope>
    <source>
        <strain evidence="1 2">JC-7</strain>
    </source>
</reference>
<keyword evidence="2" id="KW-1185">Reference proteome</keyword>
<organism evidence="1 2">
    <name type="scientific">Weizmannia acidilactici</name>
    <dbReference type="NCBI Taxonomy" id="2607726"/>
    <lineage>
        <taxon>Bacteria</taxon>
        <taxon>Bacillati</taxon>
        <taxon>Bacillota</taxon>
        <taxon>Bacilli</taxon>
        <taxon>Bacillales</taxon>
        <taxon>Bacillaceae</taxon>
        <taxon>Heyndrickxia</taxon>
    </lineage>
</organism>
<evidence type="ECO:0000313" key="2">
    <source>
        <dbReference type="Proteomes" id="UP000391919"/>
    </source>
</evidence>
<name>A0A5J4JIC3_9BACI</name>
<dbReference type="Proteomes" id="UP000391919">
    <property type="component" value="Unassembled WGS sequence"/>
</dbReference>
<accession>A0A5J4JIC3</accession>
<proteinExistence type="predicted"/>
<dbReference type="AlphaFoldDB" id="A0A5J4JIC3"/>